<keyword evidence="2" id="KW-1185">Reference proteome</keyword>
<accession>A0A2P6MS26</accession>
<comment type="caution">
    <text evidence="1">The sequence shown here is derived from an EMBL/GenBank/DDBJ whole genome shotgun (WGS) entry which is preliminary data.</text>
</comment>
<reference evidence="1 2" key="1">
    <citation type="journal article" date="2018" name="Genome Biol. Evol.">
        <title>Multiple Roots of Fruiting Body Formation in Amoebozoa.</title>
        <authorList>
            <person name="Hillmann F."/>
            <person name="Forbes G."/>
            <person name="Novohradska S."/>
            <person name="Ferling I."/>
            <person name="Riege K."/>
            <person name="Groth M."/>
            <person name="Westermann M."/>
            <person name="Marz M."/>
            <person name="Spaller T."/>
            <person name="Winckler T."/>
            <person name="Schaap P."/>
            <person name="Glockner G."/>
        </authorList>
    </citation>
    <scope>NUCLEOTIDE SEQUENCE [LARGE SCALE GENOMIC DNA]</scope>
    <source>
        <strain evidence="1 2">Jena</strain>
    </source>
</reference>
<dbReference type="AlphaFoldDB" id="A0A2P6MS26"/>
<gene>
    <name evidence="1" type="ORF">PROFUN_12514</name>
</gene>
<sequence>MVVITVYREKILCNIGGSEIKLRLNQPPIMRKSSASEVQK</sequence>
<evidence type="ECO:0000313" key="1">
    <source>
        <dbReference type="EMBL" id="PRP74500.1"/>
    </source>
</evidence>
<dbReference type="EMBL" id="MDYQ01000460">
    <property type="protein sequence ID" value="PRP74500.1"/>
    <property type="molecule type" value="Genomic_DNA"/>
</dbReference>
<dbReference type="Proteomes" id="UP000241769">
    <property type="component" value="Unassembled WGS sequence"/>
</dbReference>
<dbReference type="InParanoid" id="A0A2P6MS26"/>
<protein>
    <submittedName>
        <fullName evidence="1">Uncharacterized protein</fullName>
    </submittedName>
</protein>
<proteinExistence type="predicted"/>
<evidence type="ECO:0000313" key="2">
    <source>
        <dbReference type="Proteomes" id="UP000241769"/>
    </source>
</evidence>
<name>A0A2P6MS26_9EUKA</name>
<organism evidence="1 2">
    <name type="scientific">Planoprotostelium fungivorum</name>
    <dbReference type="NCBI Taxonomy" id="1890364"/>
    <lineage>
        <taxon>Eukaryota</taxon>
        <taxon>Amoebozoa</taxon>
        <taxon>Evosea</taxon>
        <taxon>Variosea</taxon>
        <taxon>Cavosteliida</taxon>
        <taxon>Cavosteliaceae</taxon>
        <taxon>Planoprotostelium</taxon>
    </lineage>
</organism>